<evidence type="ECO:0000259" key="1">
    <source>
        <dbReference type="PROSITE" id="PS50883"/>
    </source>
</evidence>
<proteinExistence type="predicted"/>
<comment type="caution">
    <text evidence="2">The sequence shown here is derived from an EMBL/GenBank/DDBJ whole genome shotgun (WGS) entry which is preliminary data.</text>
</comment>
<accession>A0A432WQL1</accession>
<evidence type="ECO:0000313" key="3">
    <source>
        <dbReference type="Proteomes" id="UP000286934"/>
    </source>
</evidence>
<dbReference type="PROSITE" id="PS50883">
    <property type="entry name" value="EAL"/>
    <property type="match status" value="1"/>
</dbReference>
<keyword evidence="3" id="KW-1185">Reference proteome</keyword>
<organism evidence="2 3">
    <name type="scientific">Aliidiomarina shirensis</name>
    <dbReference type="NCBI Taxonomy" id="1048642"/>
    <lineage>
        <taxon>Bacteria</taxon>
        <taxon>Pseudomonadati</taxon>
        <taxon>Pseudomonadota</taxon>
        <taxon>Gammaproteobacteria</taxon>
        <taxon>Alteromonadales</taxon>
        <taxon>Idiomarinaceae</taxon>
        <taxon>Aliidiomarina</taxon>
    </lineage>
</organism>
<reference evidence="3" key="1">
    <citation type="journal article" date="2018" name="Front. Microbiol.">
        <title>Genome-Based Analysis Reveals the Taxonomy and Diversity of the Family Idiomarinaceae.</title>
        <authorList>
            <person name="Liu Y."/>
            <person name="Lai Q."/>
            <person name="Shao Z."/>
        </authorList>
    </citation>
    <scope>NUCLEOTIDE SEQUENCE [LARGE SCALE GENOMIC DNA]</scope>
    <source>
        <strain evidence="3">AIS</strain>
    </source>
</reference>
<dbReference type="RefSeq" id="WP_126808059.1">
    <property type="nucleotide sequence ID" value="NZ_PIPP01000004.1"/>
</dbReference>
<dbReference type="SMART" id="SM00052">
    <property type="entry name" value="EAL"/>
    <property type="match status" value="1"/>
</dbReference>
<dbReference type="PANTHER" id="PTHR33121:SF79">
    <property type="entry name" value="CYCLIC DI-GMP PHOSPHODIESTERASE PDED-RELATED"/>
    <property type="match status" value="1"/>
</dbReference>
<name>A0A432WQL1_9GAMM</name>
<dbReference type="PANTHER" id="PTHR33121">
    <property type="entry name" value="CYCLIC DI-GMP PHOSPHODIESTERASE PDEF"/>
    <property type="match status" value="1"/>
</dbReference>
<dbReference type="InterPro" id="IPR035919">
    <property type="entry name" value="EAL_sf"/>
</dbReference>
<dbReference type="Pfam" id="PF00563">
    <property type="entry name" value="EAL"/>
    <property type="match status" value="1"/>
</dbReference>
<dbReference type="Proteomes" id="UP000286934">
    <property type="component" value="Unassembled WGS sequence"/>
</dbReference>
<evidence type="ECO:0000313" key="2">
    <source>
        <dbReference type="EMBL" id="RUO36086.1"/>
    </source>
</evidence>
<dbReference type="OrthoDB" id="1316910at2"/>
<dbReference type="AlphaFoldDB" id="A0A432WQL1"/>
<dbReference type="GO" id="GO:0071111">
    <property type="term" value="F:cyclic-guanylate-specific phosphodiesterase activity"/>
    <property type="evidence" value="ECO:0007669"/>
    <property type="project" value="InterPro"/>
</dbReference>
<protein>
    <recommendedName>
        <fullName evidence="1">EAL domain-containing protein</fullName>
    </recommendedName>
</protein>
<dbReference type="SUPFAM" id="SSF141868">
    <property type="entry name" value="EAL domain-like"/>
    <property type="match status" value="1"/>
</dbReference>
<dbReference type="Gene3D" id="3.20.20.450">
    <property type="entry name" value="EAL domain"/>
    <property type="match status" value="1"/>
</dbReference>
<feature type="domain" description="EAL" evidence="1">
    <location>
        <begin position="9"/>
        <end position="260"/>
    </location>
</feature>
<dbReference type="EMBL" id="PIPP01000004">
    <property type="protein sequence ID" value="RUO36086.1"/>
    <property type="molecule type" value="Genomic_DNA"/>
</dbReference>
<gene>
    <name evidence="2" type="ORF">CWE13_09415</name>
</gene>
<sequence length="276" mass="31202">MNETPLSAKAFIQNNLRRAMQTDQLRLYYQPQFSVAEQQLTGVEALLRWNSKRFGWLSPEAIVAVAEQSDLIVHLSEWTLRQALQDFSRLQPFVKRLSVNLSVSYLQQVPVVAVVQQYLAESGIAPQCLDLEITETVVLESSPPLLSALQQLRQMGISLSIDDFGTGYCGLSYLKKLPLSTVKIDRSFLHDALNNARYALLYHDILQLARNLDLRIIAEGVETQAQLKFLKLSHCHEAQGYLLAKPMPLAQLQSFTKAMHPQEFLAVAEDIHFLLP</sequence>
<dbReference type="InterPro" id="IPR050706">
    <property type="entry name" value="Cyclic-di-GMP_PDE-like"/>
</dbReference>
<dbReference type="InterPro" id="IPR001633">
    <property type="entry name" value="EAL_dom"/>
</dbReference>
<dbReference type="CDD" id="cd01948">
    <property type="entry name" value="EAL"/>
    <property type="match status" value="1"/>
</dbReference>